<keyword evidence="2" id="KW-0808">Transferase</keyword>
<dbReference type="InterPro" id="IPR026960">
    <property type="entry name" value="RVT-Znf"/>
</dbReference>
<sequence>MPVKVWKDVVKLQRNFLWGGLAKRRKISWVKWDDVCKPKIEGGLGIRDLRVVNKSLLAKWRWRLLMDEDEVWKDVIIAKYGHQAVGSVSFENVAFGSLGSPWWGDLCKLDSGVGWFRQVVSKKVGRGNSTLFWKEVWVGDQPLEQRFKRLFDISLQQLDNIKDVGGRMNGEWRWNFRWRRHFFVWEDDLFREFEDVLRNVVITEDDDTWIWRPNVDEGFSVKSLYVFLDQLLKPRNMVTQSEVFAFRSIWKSAVPSKVSALAWQVFLNRLPTKDNLYRRGIIRLTEGGCPLCGGVVETTNHLFLHCEFAAAVW</sequence>
<keyword evidence="3" id="KW-1185">Reference proteome</keyword>
<keyword evidence="2" id="KW-0695">RNA-directed DNA polymerase</keyword>
<feature type="non-terminal residue" evidence="2">
    <location>
        <position position="313"/>
    </location>
</feature>
<keyword evidence="2" id="KW-0548">Nucleotidyltransferase</keyword>
<proteinExistence type="predicted"/>
<dbReference type="PANTHER" id="PTHR36617:SF16">
    <property type="entry name" value="OS04G0516500 PROTEIN"/>
    <property type="match status" value="1"/>
</dbReference>
<evidence type="ECO:0000313" key="3">
    <source>
        <dbReference type="Proteomes" id="UP000265520"/>
    </source>
</evidence>
<feature type="domain" description="Reverse transcriptase zinc-binding" evidence="1">
    <location>
        <begin position="219"/>
        <end position="313"/>
    </location>
</feature>
<protein>
    <submittedName>
        <fullName evidence="2">LINE-1 reverse transcriptase like</fullName>
    </submittedName>
</protein>
<comment type="caution">
    <text evidence="2">The sequence shown here is derived from an EMBL/GenBank/DDBJ whole genome shotgun (WGS) entry which is preliminary data.</text>
</comment>
<name>A0A392N9M7_9FABA</name>
<accession>A0A392N9M7</accession>
<dbReference type="Proteomes" id="UP000265520">
    <property type="component" value="Unassembled WGS sequence"/>
</dbReference>
<evidence type="ECO:0000313" key="2">
    <source>
        <dbReference type="EMBL" id="MCH96537.1"/>
    </source>
</evidence>
<organism evidence="2 3">
    <name type="scientific">Trifolium medium</name>
    <dbReference type="NCBI Taxonomy" id="97028"/>
    <lineage>
        <taxon>Eukaryota</taxon>
        <taxon>Viridiplantae</taxon>
        <taxon>Streptophyta</taxon>
        <taxon>Embryophyta</taxon>
        <taxon>Tracheophyta</taxon>
        <taxon>Spermatophyta</taxon>
        <taxon>Magnoliopsida</taxon>
        <taxon>eudicotyledons</taxon>
        <taxon>Gunneridae</taxon>
        <taxon>Pentapetalae</taxon>
        <taxon>rosids</taxon>
        <taxon>fabids</taxon>
        <taxon>Fabales</taxon>
        <taxon>Fabaceae</taxon>
        <taxon>Papilionoideae</taxon>
        <taxon>50 kb inversion clade</taxon>
        <taxon>NPAAA clade</taxon>
        <taxon>Hologalegina</taxon>
        <taxon>IRL clade</taxon>
        <taxon>Trifolieae</taxon>
        <taxon>Trifolium</taxon>
    </lineage>
</organism>
<evidence type="ECO:0000259" key="1">
    <source>
        <dbReference type="Pfam" id="PF13966"/>
    </source>
</evidence>
<dbReference type="EMBL" id="LXQA010032575">
    <property type="protein sequence ID" value="MCH96537.1"/>
    <property type="molecule type" value="Genomic_DNA"/>
</dbReference>
<dbReference type="GO" id="GO:0003964">
    <property type="term" value="F:RNA-directed DNA polymerase activity"/>
    <property type="evidence" value="ECO:0007669"/>
    <property type="project" value="UniProtKB-KW"/>
</dbReference>
<reference evidence="2 3" key="1">
    <citation type="journal article" date="2018" name="Front. Plant Sci.">
        <title>Red Clover (Trifolium pratense) and Zigzag Clover (T. medium) - A Picture of Genomic Similarities and Differences.</title>
        <authorList>
            <person name="Dluhosova J."/>
            <person name="Istvanek J."/>
            <person name="Nedelnik J."/>
            <person name="Repkova J."/>
        </authorList>
    </citation>
    <scope>NUCLEOTIDE SEQUENCE [LARGE SCALE GENOMIC DNA]</scope>
    <source>
        <strain evidence="3">cv. 10/8</strain>
        <tissue evidence="2">Leaf</tissue>
    </source>
</reference>
<dbReference type="PANTHER" id="PTHR36617">
    <property type="entry name" value="PROTEIN, PUTATIVE-RELATED"/>
    <property type="match status" value="1"/>
</dbReference>
<dbReference type="Pfam" id="PF13966">
    <property type="entry name" value="zf-RVT"/>
    <property type="match status" value="1"/>
</dbReference>
<dbReference type="AlphaFoldDB" id="A0A392N9M7"/>